<dbReference type="InterPro" id="IPR027417">
    <property type="entry name" value="P-loop_NTPase"/>
</dbReference>
<comment type="caution">
    <text evidence="2">The sequence shown here is derived from an EMBL/GenBank/DDBJ whole genome shotgun (WGS) entry which is preliminary data.</text>
</comment>
<dbReference type="Pfam" id="PF03704">
    <property type="entry name" value="BTAD"/>
    <property type="match status" value="1"/>
</dbReference>
<sequence length="1130" mass="116880">MRITTFGPLAVDGRPVRGERLAAVIRELLDARGRTVATGALVEAVWRGTPPEDAAGAVQALVARVRRLGVPVLAGAGGYRIPADGVETDAVVVRALVERGRRALTSGDPVRAHECADEARALFPESPDPLSPTRLFRDVVTLRAEAALAGGGAFDEGDLRLLVGRVPPDEPAAALLVRVLAAQGRDAEALDLVERLRADLADRYGADPSPVLAGAHLALLRGELAPRSDGAVVSPGGGLAAASPAGGSVAGAAASGPMAGAAAVASAAVSPAGAVVASPGGAAAGSPAGAVGAAPAAAAASPGRVGDPVAASAGRPGDLPASWRRAATPLVGRERDLVAVAEALREAPLVTVVATGGAGKTRLAAEIARTVRASRPVRVVELAGLRSPDEVLPAVLAVLSAHPEERPPALGPGLDGLLVLDNCEHLLDAAASAVHDLLAVAPPEFGVLATSRAPLGLVGEVVHRLPALPDDEALALLEGRARAGGAVPAWRRERALTLCRRLDNLPLALELAAARLRHMPIDDVLAGLDDRFALLDDALRGLPERHAGLWAMVDHSRELLAPGERDMLERLAVIPAPFTAELALATSGGSRGGLAILVEHSLLRLEEGDGTPRYRMLETVREYGAARLDAAGGRDTATAGLVGWAVRRAVALSADLIGPARLAALRECAAEHDNLVAALRRAHDQDDEPAAVDIAAALFALWTVRGRHREAGTWAGRLLHLDDPAARRRSAILRGTASGRPLPHADRLAWLCVLIGFNAGDTGSARLHALVRRALRSLFGGRPDEVSPRVAALAAVLPGLERADPAESLRDAAGLIARPDPYLQGTGHLIRAVLTEARQPGGDAELAYRRFEAVGDHWGMGMAAQAAGASGGADPRTDGWLRRSARHRELLGAERDARATRVLLDAQAALVGDVEAERRLRGIAGADPLDESDACQAHLALAQLARHRGRPEEALAHADEVARVVAAAGPPDPSRRRAAFRVAAAVIHLWIAADARAADGLRRAGVDVRSADKAVADPDALAAHALRHSRDEVLNAHDRPLLGSWAMGGAELAAFRGDTATARELWALATRVGTNVGWHFPQGRGERLAAALGDRRSREALLEGVGARTGAVRIGVLMDALVAAASAGEA</sequence>
<dbReference type="Pfam" id="PF25872">
    <property type="entry name" value="HTH_77"/>
    <property type="match status" value="1"/>
</dbReference>
<name>A0A8J4DN83_9ACTN</name>
<dbReference type="InterPro" id="IPR058852">
    <property type="entry name" value="HTH_77"/>
</dbReference>
<dbReference type="Gene3D" id="1.10.10.10">
    <property type="entry name" value="Winged helix-like DNA-binding domain superfamily/Winged helix DNA-binding domain"/>
    <property type="match status" value="1"/>
</dbReference>
<dbReference type="InterPro" id="IPR036388">
    <property type="entry name" value="WH-like_DNA-bd_sf"/>
</dbReference>
<dbReference type="SUPFAM" id="SSF52540">
    <property type="entry name" value="P-loop containing nucleoside triphosphate hydrolases"/>
    <property type="match status" value="1"/>
</dbReference>
<evidence type="ECO:0000313" key="3">
    <source>
        <dbReference type="Proteomes" id="UP000619260"/>
    </source>
</evidence>
<dbReference type="SMART" id="SM01043">
    <property type="entry name" value="BTAD"/>
    <property type="match status" value="1"/>
</dbReference>
<dbReference type="RefSeq" id="WP_203896901.1">
    <property type="nucleotide sequence ID" value="NZ_BOPF01000002.1"/>
</dbReference>
<dbReference type="PANTHER" id="PTHR47691">
    <property type="entry name" value="REGULATOR-RELATED"/>
    <property type="match status" value="1"/>
</dbReference>
<dbReference type="Gene3D" id="1.25.40.10">
    <property type="entry name" value="Tetratricopeptide repeat domain"/>
    <property type="match status" value="1"/>
</dbReference>
<dbReference type="Proteomes" id="UP000619260">
    <property type="component" value="Unassembled WGS sequence"/>
</dbReference>
<proteinExistence type="predicted"/>
<keyword evidence="3" id="KW-1185">Reference proteome</keyword>
<dbReference type="EMBL" id="BOPF01000002">
    <property type="protein sequence ID" value="GIJ43303.1"/>
    <property type="molecule type" value="Genomic_DNA"/>
</dbReference>
<organism evidence="2 3">
    <name type="scientific">Virgisporangium aliadipatigenens</name>
    <dbReference type="NCBI Taxonomy" id="741659"/>
    <lineage>
        <taxon>Bacteria</taxon>
        <taxon>Bacillati</taxon>
        <taxon>Actinomycetota</taxon>
        <taxon>Actinomycetes</taxon>
        <taxon>Micromonosporales</taxon>
        <taxon>Micromonosporaceae</taxon>
        <taxon>Virgisporangium</taxon>
    </lineage>
</organism>
<dbReference type="InterPro" id="IPR011990">
    <property type="entry name" value="TPR-like_helical_dom_sf"/>
</dbReference>
<evidence type="ECO:0000259" key="1">
    <source>
        <dbReference type="SMART" id="SM01043"/>
    </source>
</evidence>
<gene>
    <name evidence="2" type="ORF">Val02_01890</name>
</gene>
<dbReference type="InterPro" id="IPR005158">
    <property type="entry name" value="BTAD"/>
</dbReference>
<reference evidence="2" key="1">
    <citation type="submission" date="2021-01" db="EMBL/GenBank/DDBJ databases">
        <title>Whole genome shotgun sequence of Virgisporangium aliadipatigenens NBRC 105644.</title>
        <authorList>
            <person name="Komaki H."/>
            <person name="Tamura T."/>
        </authorList>
    </citation>
    <scope>NUCLEOTIDE SEQUENCE</scope>
    <source>
        <strain evidence="2">NBRC 105644</strain>
    </source>
</reference>
<dbReference type="SUPFAM" id="SSF48452">
    <property type="entry name" value="TPR-like"/>
    <property type="match status" value="1"/>
</dbReference>
<accession>A0A8J4DN83</accession>
<dbReference type="AlphaFoldDB" id="A0A8J4DN83"/>
<protein>
    <recommendedName>
        <fullName evidence="1">Bacterial transcriptional activator domain-containing protein</fullName>
    </recommendedName>
</protein>
<dbReference type="PANTHER" id="PTHR47691:SF3">
    <property type="entry name" value="HTH-TYPE TRANSCRIPTIONAL REGULATOR RV0890C-RELATED"/>
    <property type="match status" value="1"/>
</dbReference>
<dbReference type="Gene3D" id="3.40.50.300">
    <property type="entry name" value="P-loop containing nucleotide triphosphate hydrolases"/>
    <property type="match status" value="1"/>
</dbReference>
<feature type="domain" description="Bacterial transcriptional activator" evidence="1">
    <location>
        <begin position="88"/>
        <end position="220"/>
    </location>
</feature>
<evidence type="ECO:0000313" key="2">
    <source>
        <dbReference type="EMBL" id="GIJ43303.1"/>
    </source>
</evidence>